<dbReference type="Proteomes" id="UP001398420">
    <property type="component" value="Unassembled WGS sequence"/>
</dbReference>
<evidence type="ECO:0000313" key="1">
    <source>
        <dbReference type="EMBL" id="MEL5987145.1"/>
    </source>
</evidence>
<reference evidence="1 2" key="1">
    <citation type="submission" date="2024-04" db="EMBL/GenBank/DDBJ databases">
        <authorList>
            <person name="Wu Y.S."/>
            <person name="Zhang L."/>
        </authorList>
    </citation>
    <scope>NUCLEOTIDE SEQUENCE [LARGE SCALE GENOMIC DNA]</scope>
    <source>
        <strain evidence="1 2">KG-01</strain>
    </source>
</reference>
<dbReference type="EMBL" id="JBCEWA010000001">
    <property type="protein sequence ID" value="MEL5987145.1"/>
    <property type="molecule type" value="Genomic_DNA"/>
</dbReference>
<gene>
    <name evidence="1" type="ORF">AAF454_01750</name>
</gene>
<comment type="caution">
    <text evidence="1">The sequence shown here is derived from an EMBL/GenBank/DDBJ whole genome shotgun (WGS) entry which is preliminary data.</text>
</comment>
<dbReference type="RefSeq" id="WP_131004896.1">
    <property type="nucleotide sequence ID" value="NZ_JBCEWA010000001.1"/>
</dbReference>
<accession>A0ABU9LJ48</accession>
<organism evidence="1 2">
    <name type="scientific">Kurthia gibsonii</name>
    <dbReference type="NCBI Taxonomy" id="33946"/>
    <lineage>
        <taxon>Bacteria</taxon>
        <taxon>Bacillati</taxon>
        <taxon>Bacillota</taxon>
        <taxon>Bacilli</taxon>
        <taxon>Bacillales</taxon>
        <taxon>Caryophanaceae</taxon>
        <taxon>Kurthia</taxon>
    </lineage>
</organism>
<protein>
    <submittedName>
        <fullName evidence="1">Uncharacterized protein</fullName>
    </submittedName>
</protein>
<sequence length="405" mass="47023">MSQFEKAISERDERTLQKLLIHEDQTKVQAHEAKALIQLISTLGEVQTVALFRPIKTNSHIKPYRVTAPSVSLIKKRRNMSYAFHQVKEPLIPGVYPVRVTMLSDSFPSSTVVNAPLSSPDTIPEITETTVSFKFNSIFESILPFITVKKQNVQTSLSHLMMNSPISVYAQEPFRVEYTFHAPWGDLHQKESSIEQFTDFINLRFLTVKQQKQLEATLKKALLKDEQAFTTMSFKKKMNRIPIINEDFSLISVIPALNKKNELNGVIAQYYVNDAKKTHLTAHFLFKSSKHHFELHNLSYYQNNHAVFESDEKANKWMRYLTLNPLYLSQEDLKALFNMHLQNALFAEISSEYAYLFNYPQQKIKSIDVKNENRVILHLSSYNLQLKVDLKKRDYSWEVAEIVKE</sequence>
<proteinExistence type="predicted"/>
<evidence type="ECO:0000313" key="2">
    <source>
        <dbReference type="Proteomes" id="UP001398420"/>
    </source>
</evidence>
<name>A0ABU9LJ48_9BACL</name>
<keyword evidence="2" id="KW-1185">Reference proteome</keyword>